<evidence type="ECO:0000313" key="2">
    <source>
        <dbReference type="EMBL" id="SIT24390.1"/>
    </source>
</evidence>
<reference evidence="2 3" key="1">
    <citation type="submission" date="2017-01" db="EMBL/GenBank/DDBJ databases">
        <authorList>
            <person name="Mah S.A."/>
            <person name="Swanson W.J."/>
            <person name="Moy G.W."/>
            <person name="Vacquier V.D."/>
        </authorList>
    </citation>
    <scope>NUCLEOTIDE SEQUENCE [LARGE SCALE GENOMIC DNA]</scope>
    <source>
        <strain evidence="2 3">DSM 18014</strain>
    </source>
</reference>
<dbReference type="AlphaFoldDB" id="A0A1N7QNA1"/>
<dbReference type="RefSeq" id="WP_076395640.1">
    <property type="nucleotide sequence ID" value="NZ_FTOV01000014.1"/>
</dbReference>
<dbReference type="Proteomes" id="UP000185781">
    <property type="component" value="Unassembled WGS sequence"/>
</dbReference>
<dbReference type="Gene3D" id="3.90.550.10">
    <property type="entry name" value="Spore Coat Polysaccharide Biosynthesis Protein SpsA, Chain A"/>
    <property type="match status" value="1"/>
</dbReference>
<evidence type="ECO:0000259" key="1">
    <source>
        <dbReference type="Pfam" id="PF00535"/>
    </source>
</evidence>
<dbReference type="InterPro" id="IPR001173">
    <property type="entry name" value="Glyco_trans_2-like"/>
</dbReference>
<proteinExistence type="predicted"/>
<sequence>MQVSIIIVNYNTKDITENCIASIISQAKDVEYEIILVDNASSDGSKEYFEKRNGIHYIYSNENLGFGRANNLGAEKAKGELLFLLNSDTILIENSIKKMCDFFYENENKLNIGVLGCKLIDARHDVAHSGGYFPTPFSEYLLMFSSYFKFKNAEFIIDESKEYQMIEKVTGADMLLRKTVFDSVSGFSPLFFMYFEETDMQKRISKRKYKNYIYNNTSIIHLEGASFNKVIANSKRVIVQRSKNLYFRRNFSSYILYVFVDMFFNLLRLFNSNYTTHENMIFIKENIKSYFSNKRAANSKY</sequence>
<dbReference type="PANTHER" id="PTHR43179:SF7">
    <property type="entry name" value="RHAMNOSYLTRANSFERASE WBBL"/>
    <property type="match status" value="1"/>
</dbReference>
<dbReference type="Pfam" id="PF00535">
    <property type="entry name" value="Glycos_transf_2"/>
    <property type="match status" value="1"/>
</dbReference>
<dbReference type="STRING" id="373672.SAMN05421785_11481"/>
<evidence type="ECO:0000313" key="3">
    <source>
        <dbReference type="Proteomes" id="UP000185781"/>
    </source>
</evidence>
<feature type="domain" description="Glycosyltransferase 2-like" evidence="1">
    <location>
        <begin position="4"/>
        <end position="131"/>
    </location>
</feature>
<dbReference type="SUPFAM" id="SSF53448">
    <property type="entry name" value="Nucleotide-diphospho-sugar transferases"/>
    <property type="match status" value="1"/>
</dbReference>
<dbReference type="EMBL" id="FTOV01000014">
    <property type="protein sequence ID" value="SIT24390.1"/>
    <property type="molecule type" value="Genomic_DNA"/>
</dbReference>
<protein>
    <recommendedName>
        <fullName evidence="1">Glycosyltransferase 2-like domain-containing protein</fullName>
    </recommendedName>
</protein>
<accession>A0A1N7QNA1</accession>
<name>A0A1N7QNA1_9FLAO</name>
<dbReference type="CDD" id="cd04186">
    <property type="entry name" value="GT_2_like_c"/>
    <property type="match status" value="1"/>
</dbReference>
<dbReference type="OrthoDB" id="9771846at2"/>
<dbReference type="PANTHER" id="PTHR43179">
    <property type="entry name" value="RHAMNOSYLTRANSFERASE WBBL"/>
    <property type="match status" value="1"/>
</dbReference>
<gene>
    <name evidence="2" type="ORF">SAMN05421785_11481</name>
</gene>
<dbReference type="InterPro" id="IPR029044">
    <property type="entry name" value="Nucleotide-diphossugar_trans"/>
</dbReference>
<organism evidence="2 3">
    <name type="scientific">Chryseobacterium gambrini</name>
    <dbReference type="NCBI Taxonomy" id="373672"/>
    <lineage>
        <taxon>Bacteria</taxon>
        <taxon>Pseudomonadati</taxon>
        <taxon>Bacteroidota</taxon>
        <taxon>Flavobacteriia</taxon>
        <taxon>Flavobacteriales</taxon>
        <taxon>Weeksellaceae</taxon>
        <taxon>Chryseobacterium group</taxon>
        <taxon>Chryseobacterium</taxon>
    </lineage>
</organism>